<sequence>MLEFHFLHSFKHRNRRRNGGGAAGANPKARRGSRAAPAGAQWNGALRRSLSCCPARRA</sequence>
<dbReference type="EMBL" id="AP010803">
    <property type="protein sequence ID" value="BAI98023.1"/>
    <property type="molecule type" value="Genomic_DNA"/>
</dbReference>
<gene>
    <name evidence="2" type="ordered locus">SJA_C1-31890</name>
</gene>
<protein>
    <submittedName>
        <fullName evidence="2">Uncharacterized protein</fullName>
    </submittedName>
</protein>
<dbReference type="AlphaFoldDB" id="D4Z5Z1"/>
<reference evidence="2 3" key="1">
    <citation type="journal article" date="2010" name="J. Bacteriol.">
        <title>Complete genome sequence of the representative gamma-hexachlorocyclohexane-degrading bacterium Sphingobium japonicum UT26.</title>
        <authorList>
            <person name="Nagata Y."/>
            <person name="Ohtsubo Y."/>
            <person name="Endo R."/>
            <person name="Ichikawa N."/>
            <person name="Ankai A."/>
            <person name="Oguchi A."/>
            <person name="Fukui S."/>
            <person name="Fujita N."/>
            <person name="Tsuda M."/>
        </authorList>
    </citation>
    <scope>NUCLEOTIDE SEQUENCE [LARGE SCALE GENOMIC DNA]</scope>
    <source>
        <strain evidence="3">DSM 16413 / CCM 7287 / MTCC 6362 / UT26 / NBRC 101211 / UT26S</strain>
    </source>
</reference>
<feature type="region of interest" description="Disordered" evidence="1">
    <location>
        <begin position="13"/>
        <end position="39"/>
    </location>
</feature>
<keyword evidence="3" id="KW-1185">Reference proteome</keyword>
<dbReference type="STRING" id="452662.SJA_C1-31890"/>
<organism evidence="2 3">
    <name type="scientific">Sphingobium indicum (strain DSM 16413 / CCM 7287 / MTCC 6362 / UT26 / NBRC 101211 / UT26S)</name>
    <name type="common">Sphingobium japonicum</name>
    <dbReference type="NCBI Taxonomy" id="452662"/>
    <lineage>
        <taxon>Bacteria</taxon>
        <taxon>Pseudomonadati</taxon>
        <taxon>Pseudomonadota</taxon>
        <taxon>Alphaproteobacteria</taxon>
        <taxon>Sphingomonadales</taxon>
        <taxon>Sphingomonadaceae</taxon>
        <taxon>Sphingobium</taxon>
    </lineage>
</organism>
<name>D4Z5Z1_SPHIU</name>
<evidence type="ECO:0000313" key="2">
    <source>
        <dbReference type="EMBL" id="BAI98023.1"/>
    </source>
</evidence>
<dbReference type="Proteomes" id="UP000007753">
    <property type="component" value="Chromosome 1"/>
</dbReference>
<dbReference type="KEGG" id="sjp:SJA_C1-31890"/>
<evidence type="ECO:0000256" key="1">
    <source>
        <dbReference type="SAM" id="MobiDB-lite"/>
    </source>
</evidence>
<accession>D4Z5Z1</accession>
<proteinExistence type="predicted"/>
<dbReference type="HOGENOM" id="CLU_2976940_0_0_5"/>
<evidence type="ECO:0000313" key="3">
    <source>
        <dbReference type="Proteomes" id="UP000007753"/>
    </source>
</evidence>